<evidence type="ECO:0000256" key="9">
    <source>
        <dbReference type="ARBA" id="ARBA00022692"/>
    </source>
</evidence>
<comment type="function">
    <text evidence="1">Part of the ABC transporter complex MlaFEDB, which is involved in a phospholipid transport pathway that maintains lipid asymmetry in the outer membrane by retrograde trafficking of phospholipids from the outer membrane to the inner membrane. Probably responsible for the translocation of the substrate across the membrane.</text>
</comment>
<evidence type="ECO:0000256" key="12">
    <source>
        <dbReference type="RuleBase" id="RU362044"/>
    </source>
</evidence>
<evidence type="ECO:0000256" key="3">
    <source>
        <dbReference type="ARBA" id="ARBA00007556"/>
    </source>
</evidence>
<feature type="transmembrane region" description="Helical" evidence="12">
    <location>
        <begin position="158"/>
        <end position="180"/>
    </location>
</feature>
<comment type="similarity">
    <text evidence="3 12">Belongs to the MlaE permease family.</text>
</comment>
<dbReference type="InterPro" id="IPR003453">
    <property type="entry name" value="ABC_MlaE_roteobac"/>
</dbReference>
<comment type="subunit">
    <text evidence="4">The complex is composed of two ATP-binding proteins (MlaF), two transmembrane proteins (MlaE), two cytoplasmic solute-binding proteins (MlaB) and six periplasmic solute-binding proteins (MlaD).</text>
</comment>
<evidence type="ECO:0000313" key="13">
    <source>
        <dbReference type="EMBL" id="EDP46330.1"/>
    </source>
</evidence>
<keyword evidence="11 12" id="KW-0472">Membrane</keyword>
<dbReference type="NCBIfam" id="NF033619">
    <property type="entry name" value="perm_MlaE_1"/>
    <property type="match status" value="1"/>
</dbReference>
<feature type="transmembrane region" description="Helical" evidence="12">
    <location>
        <begin position="240"/>
        <end position="259"/>
    </location>
</feature>
<evidence type="ECO:0000256" key="5">
    <source>
        <dbReference type="ARBA" id="ARBA00020857"/>
    </source>
</evidence>
<feature type="transmembrane region" description="Helical" evidence="12">
    <location>
        <begin position="49"/>
        <end position="71"/>
    </location>
</feature>
<dbReference type="NCBIfam" id="TIGR00056">
    <property type="entry name" value="MlaE family lipid ABC transporter permease subunit"/>
    <property type="match status" value="1"/>
</dbReference>
<protein>
    <recommendedName>
        <fullName evidence="5">Intermembrane phospholipid transport system permease protein MlaE</fullName>
    </recommendedName>
</protein>
<dbReference type="AlphaFoldDB" id="A8PK42"/>
<dbReference type="eggNOG" id="COG0767">
    <property type="taxonomic scope" value="Bacteria"/>
</dbReference>
<evidence type="ECO:0000256" key="6">
    <source>
        <dbReference type="ARBA" id="ARBA00022448"/>
    </source>
</evidence>
<dbReference type="InterPro" id="IPR053408">
    <property type="entry name" value="MlaE_Permease"/>
</dbReference>
<dbReference type="GO" id="GO:0043190">
    <property type="term" value="C:ATP-binding cassette (ABC) transporter complex"/>
    <property type="evidence" value="ECO:0007669"/>
    <property type="project" value="InterPro"/>
</dbReference>
<name>A8PK42_9COXI</name>
<dbReference type="PANTHER" id="PTHR30188">
    <property type="entry name" value="ABC TRANSPORTER PERMEASE PROTEIN-RELATED"/>
    <property type="match status" value="1"/>
</dbReference>
<dbReference type="STRING" id="59196.RICGR_0024"/>
<dbReference type="PANTHER" id="PTHR30188:SF4">
    <property type="entry name" value="PROTEIN TRIGALACTOSYLDIACYLGLYCEROL 1, CHLOROPLASTIC"/>
    <property type="match status" value="1"/>
</dbReference>
<proteinExistence type="inferred from homology"/>
<dbReference type="Pfam" id="PF02405">
    <property type="entry name" value="MlaE"/>
    <property type="match status" value="1"/>
</dbReference>
<evidence type="ECO:0000256" key="4">
    <source>
        <dbReference type="ARBA" id="ARBA00011380"/>
    </source>
</evidence>
<evidence type="ECO:0000256" key="1">
    <source>
        <dbReference type="ARBA" id="ARBA00002460"/>
    </source>
</evidence>
<keyword evidence="8 12" id="KW-0997">Cell inner membrane</keyword>
<sequence>MLILEKLQQLGQRGLRLLVNFGRATLFLTQLLIRKPRFRKSFPLLIEQLYFIGVLSLIIMVISGLFIGMVVGLQGYNTLNKFGASQQLGQLVALSVVRELGPVITALLFAGRAGSALTAEIGLMKSTEQLASMEMMGIDPLWRVISPRFWGGFISMPFLMIIFSTVAIWGGYLVGVVWLGVDGGTFWSAMQSAVNFHDDIINGIIKSIVFGGVVTWIAVFQGYDTIPTPQGVGRATTHTVVYSSLAILGLDFVLTAVMMGGW</sequence>
<evidence type="ECO:0000256" key="7">
    <source>
        <dbReference type="ARBA" id="ARBA00022475"/>
    </source>
</evidence>
<comment type="subcellular location">
    <subcellularLocation>
        <location evidence="2 12">Cell inner membrane</location>
        <topology evidence="2 12">Multi-pass membrane protein</topology>
    </subcellularLocation>
</comment>
<evidence type="ECO:0000256" key="2">
    <source>
        <dbReference type="ARBA" id="ARBA00004429"/>
    </source>
</evidence>
<gene>
    <name evidence="13" type="ORF">RICGR_0024</name>
</gene>
<keyword evidence="9 12" id="KW-0812">Transmembrane</keyword>
<keyword evidence="14" id="KW-1185">Reference proteome</keyword>
<reference evidence="13" key="1">
    <citation type="submission" date="2006-04" db="EMBL/GenBank/DDBJ databases">
        <authorList>
            <person name="Seshadri R."/>
            <person name="Federici B.A."/>
        </authorList>
    </citation>
    <scope>NUCLEOTIDE SEQUENCE [LARGE SCALE GENOMIC DNA]</scope>
</reference>
<keyword evidence="7" id="KW-1003">Cell membrane</keyword>
<organism evidence="13 14">
    <name type="scientific">Rickettsiella grylli</name>
    <dbReference type="NCBI Taxonomy" id="59196"/>
    <lineage>
        <taxon>Bacteria</taxon>
        <taxon>Pseudomonadati</taxon>
        <taxon>Pseudomonadota</taxon>
        <taxon>Gammaproteobacteria</taxon>
        <taxon>Legionellales</taxon>
        <taxon>Coxiellaceae</taxon>
        <taxon>Rickettsiella</taxon>
    </lineage>
</organism>
<feature type="transmembrane region" description="Helical" evidence="12">
    <location>
        <begin position="200"/>
        <end position="219"/>
    </location>
</feature>
<reference evidence="13" key="2">
    <citation type="submission" date="2007-10" db="EMBL/GenBank/DDBJ databases">
        <authorList>
            <person name="Myers G.S."/>
        </authorList>
    </citation>
    <scope>NUCLEOTIDE SEQUENCE [LARGE SCALE GENOMIC DNA]</scope>
</reference>
<keyword evidence="10 12" id="KW-1133">Transmembrane helix</keyword>
<dbReference type="EMBL" id="AAQJ02000001">
    <property type="protein sequence ID" value="EDP46330.1"/>
    <property type="molecule type" value="Genomic_DNA"/>
</dbReference>
<dbReference type="GO" id="GO:0005548">
    <property type="term" value="F:phospholipid transporter activity"/>
    <property type="evidence" value="ECO:0007669"/>
    <property type="project" value="TreeGrafter"/>
</dbReference>
<dbReference type="Proteomes" id="UP000054075">
    <property type="component" value="Unassembled WGS sequence"/>
</dbReference>
<evidence type="ECO:0000256" key="10">
    <source>
        <dbReference type="ARBA" id="ARBA00022989"/>
    </source>
</evidence>
<evidence type="ECO:0000313" key="14">
    <source>
        <dbReference type="Proteomes" id="UP000054075"/>
    </source>
</evidence>
<accession>A8PK42</accession>
<keyword evidence="6" id="KW-0813">Transport</keyword>
<comment type="caution">
    <text evidence="13">The sequence shown here is derived from an EMBL/GenBank/DDBJ whole genome shotgun (WGS) entry which is preliminary data.</text>
</comment>
<comment type="caution">
    <text evidence="12">Lacks conserved residue(s) required for the propagation of feature annotation.</text>
</comment>
<evidence type="ECO:0000256" key="8">
    <source>
        <dbReference type="ARBA" id="ARBA00022519"/>
    </source>
</evidence>
<dbReference type="InterPro" id="IPR030802">
    <property type="entry name" value="Permease_MalE"/>
</dbReference>
<evidence type="ECO:0000256" key="11">
    <source>
        <dbReference type="ARBA" id="ARBA00023136"/>
    </source>
</evidence>